<sequence length="103" mass="12111">RQTVWTLAKVLWPDETHEWPTITLGTILGCGSLFLQQTNHHDERRTEQKPARGPFRLLRILISESAYLMCVLRCERTIQGLSHTIENITSRWCRKINNRLQLD</sequence>
<protein>
    <submittedName>
        <fullName evidence="1">Uncharacterized protein</fullName>
    </submittedName>
</protein>
<dbReference type="HOGENOM" id="CLU_044484_2_1_1"/>
<feature type="non-terminal residue" evidence="1">
    <location>
        <position position="1"/>
    </location>
</feature>
<dbReference type="EMBL" id="KN840356">
    <property type="protein sequence ID" value="KIJ57482.1"/>
    <property type="molecule type" value="Genomic_DNA"/>
</dbReference>
<dbReference type="AlphaFoldDB" id="A0A0C2KJC8"/>
<gene>
    <name evidence="1" type="ORF">HYDPIDRAFT_45670</name>
</gene>
<feature type="non-terminal residue" evidence="1">
    <location>
        <position position="103"/>
    </location>
</feature>
<evidence type="ECO:0000313" key="2">
    <source>
        <dbReference type="Proteomes" id="UP000053820"/>
    </source>
</evidence>
<evidence type="ECO:0000313" key="1">
    <source>
        <dbReference type="EMBL" id="KIJ57482.1"/>
    </source>
</evidence>
<name>A0A0C2KJC8_9AGAM</name>
<dbReference type="Proteomes" id="UP000053820">
    <property type="component" value="Unassembled WGS sequence"/>
</dbReference>
<dbReference type="OrthoDB" id="3262992at2759"/>
<keyword evidence="2" id="KW-1185">Reference proteome</keyword>
<reference evidence="1 2" key="1">
    <citation type="submission" date="2014-04" db="EMBL/GenBank/DDBJ databases">
        <title>Evolutionary Origins and Diversification of the Mycorrhizal Mutualists.</title>
        <authorList>
            <consortium name="DOE Joint Genome Institute"/>
            <consortium name="Mycorrhizal Genomics Consortium"/>
            <person name="Kohler A."/>
            <person name="Kuo A."/>
            <person name="Nagy L.G."/>
            <person name="Floudas D."/>
            <person name="Copeland A."/>
            <person name="Barry K.W."/>
            <person name="Cichocki N."/>
            <person name="Veneault-Fourrey C."/>
            <person name="LaButti K."/>
            <person name="Lindquist E.A."/>
            <person name="Lipzen A."/>
            <person name="Lundell T."/>
            <person name="Morin E."/>
            <person name="Murat C."/>
            <person name="Riley R."/>
            <person name="Ohm R."/>
            <person name="Sun H."/>
            <person name="Tunlid A."/>
            <person name="Henrissat B."/>
            <person name="Grigoriev I.V."/>
            <person name="Hibbett D.S."/>
            <person name="Martin F."/>
        </authorList>
    </citation>
    <scope>NUCLEOTIDE SEQUENCE [LARGE SCALE GENOMIC DNA]</scope>
    <source>
        <strain evidence="1 2">MD-312</strain>
    </source>
</reference>
<proteinExistence type="predicted"/>
<accession>A0A0C2KJC8</accession>
<organism evidence="1 2">
    <name type="scientific">Hydnomerulius pinastri MD-312</name>
    <dbReference type="NCBI Taxonomy" id="994086"/>
    <lineage>
        <taxon>Eukaryota</taxon>
        <taxon>Fungi</taxon>
        <taxon>Dikarya</taxon>
        <taxon>Basidiomycota</taxon>
        <taxon>Agaricomycotina</taxon>
        <taxon>Agaricomycetes</taxon>
        <taxon>Agaricomycetidae</taxon>
        <taxon>Boletales</taxon>
        <taxon>Boletales incertae sedis</taxon>
        <taxon>Leucogyrophana</taxon>
    </lineage>
</organism>